<keyword evidence="1" id="KW-0472">Membrane</keyword>
<evidence type="ECO:0000313" key="3">
    <source>
        <dbReference type="Proteomes" id="UP001316184"/>
    </source>
</evidence>
<sequence>METRDETRPARTHAAPRWLAWAVLAAAVVEVVAPVITANGPGSSPGEGSGPELLITPVGWAFSIWGVIYTLAIVQAVAVLVRGPGSVPRRLQVDLLVLYLGGALWIVLAGLDSSLATAAALLLMLVAGVDAVLTVAGARITPGWLAVLTQASVGLYAGWVTAAFFLNASTALVDAGPVEAEELTWQLVVLAVAAVVLLAVLVRTGGLLAYAAAGIWAMIGIAVTGRDDGTTEVVVGAVVAAVVLAVTAAALTVNRRRA</sequence>
<evidence type="ECO:0000256" key="1">
    <source>
        <dbReference type="SAM" id="Phobius"/>
    </source>
</evidence>
<feature type="transmembrane region" description="Helical" evidence="1">
    <location>
        <begin position="117"/>
        <end position="136"/>
    </location>
</feature>
<dbReference type="EMBL" id="CP102173">
    <property type="protein sequence ID" value="UUP12865.1"/>
    <property type="molecule type" value="Genomic_DNA"/>
</dbReference>
<dbReference type="PANTHER" id="PTHR33802">
    <property type="entry name" value="SI:CH211-161H7.5-RELATED"/>
    <property type="match status" value="1"/>
</dbReference>
<feature type="transmembrane region" description="Helical" evidence="1">
    <location>
        <begin position="18"/>
        <end position="38"/>
    </location>
</feature>
<gene>
    <name evidence="2" type="ORF">NQV15_13510</name>
</gene>
<keyword evidence="3" id="KW-1185">Reference proteome</keyword>
<evidence type="ECO:0008006" key="4">
    <source>
        <dbReference type="Google" id="ProtNLM"/>
    </source>
</evidence>
<dbReference type="PANTHER" id="PTHR33802:SF1">
    <property type="entry name" value="XK-RELATED PROTEIN"/>
    <property type="match status" value="1"/>
</dbReference>
<protein>
    <recommendedName>
        <fullName evidence="4">MFS transporter</fullName>
    </recommendedName>
</protein>
<name>A0ABY5M7C2_9ACTN</name>
<feature type="transmembrane region" description="Helical" evidence="1">
    <location>
        <begin position="231"/>
        <end position="253"/>
    </location>
</feature>
<feature type="transmembrane region" description="Helical" evidence="1">
    <location>
        <begin position="185"/>
        <end position="202"/>
    </location>
</feature>
<feature type="transmembrane region" description="Helical" evidence="1">
    <location>
        <begin position="93"/>
        <end position="111"/>
    </location>
</feature>
<dbReference type="Proteomes" id="UP001316184">
    <property type="component" value="Chromosome"/>
</dbReference>
<evidence type="ECO:0000313" key="2">
    <source>
        <dbReference type="EMBL" id="UUP12865.1"/>
    </source>
</evidence>
<feature type="transmembrane region" description="Helical" evidence="1">
    <location>
        <begin position="143"/>
        <end position="165"/>
    </location>
</feature>
<feature type="transmembrane region" description="Helical" evidence="1">
    <location>
        <begin position="207"/>
        <end position="225"/>
    </location>
</feature>
<organism evidence="2 3">
    <name type="scientific">Aeromicrobium wangtongii</name>
    <dbReference type="NCBI Taxonomy" id="2969247"/>
    <lineage>
        <taxon>Bacteria</taxon>
        <taxon>Bacillati</taxon>
        <taxon>Actinomycetota</taxon>
        <taxon>Actinomycetes</taxon>
        <taxon>Propionibacteriales</taxon>
        <taxon>Nocardioidaceae</taxon>
        <taxon>Aeromicrobium</taxon>
    </lineage>
</organism>
<keyword evidence="1" id="KW-0812">Transmembrane</keyword>
<reference evidence="2 3" key="1">
    <citation type="submission" date="2022-08" db="EMBL/GenBank/DDBJ databases">
        <title>novel species in genus Aeromicrobium.</title>
        <authorList>
            <person name="Ye L."/>
        </authorList>
    </citation>
    <scope>NUCLEOTIDE SEQUENCE [LARGE SCALE GENOMIC DNA]</scope>
    <source>
        <strain evidence="3">zg-Y1379</strain>
    </source>
</reference>
<keyword evidence="1" id="KW-1133">Transmembrane helix</keyword>
<accession>A0ABY5M7C2</accession>
<feature type="transmembrane region" description="Helical" evidence="1">
    <location>
        <begin position="58"/>
        <end position="81"/>
    </location>
</feature>
<dbReference type="RefSeq" id="WP_232401694.1">
    <property type="nucleotide sequence ID" value="NZ_CP102173.1"/>
</dbReference>
<proteinExistence type="predicted"/>